<sequence length="306" mass="35102">MSKLFKDHSMEFSFNIKLNIALSETMGSSISLANQKYIHYIIKHTFNKDIRVISVRIKNKLQYGCYTEILKTLILYHILSREGSSNLFAQISDLNPRPIKKIKDITDFDTSKYSYWVFHYLLPLQKSLSFHRKYPFFTGKFVLPNGTSLPSSQQNIYSISVILEDLVNIFYSYNSLILDFFSKKTSNVILHQMVLLCIQDIFAIYSLIIELVNCHVFLSHIPFDPSSYQMTGMKSNLDLITSCSSQDNRLASLIHLNAIDPIPINPITNKSFFKRYGLENIISNDQPIAEPPLDTSNDALGCLVLE</sequence>
<dbReference type="GeneID" id="5882228"/>
<accession>B0EG26</accession>
<evidence type="ECO:0000259" key="1">
    <source>
        <dbReference type="Pfam" id="PF07651"/>
    </source>
</evidence>
<dbReference type="Proteomes" id="UP000008076">
    <property type="component" value="Unassembled WGS sequence"/>
</dbReference>
<feature type="domain" description="AP180 N-terminal homology (ANTH)" evidence="1">
    <location>
        <begin position="35"/>
        <end position="212"/>
    </location>
</feature>
<gene>
    <name evidence="2" type="ORF">EDI_200410</name>
</gene>
<keyword evidence="3" id="KW-1185">Reference proteome</keyword>
<proteinExistence type="predicted"/>
<dbReference type="GO" id="GO:0005543">
    <property type="term" value="F:phospholipid binding"/>
    <property type="evidence" value="ECO:0007669"/>
    <property type="project" value="InterPro"/>
</dbReference>
<dbReference type="Gene3D" id="1.25.40.90">
    <property type="match status" value="1"/>
</dbReference>
<evidence type="ECO:0000313" key="2">
    <source>
        <dbReference type="EMBL" id="EDR26520.1"/>
    </source>
</evidence>
<reference evidence="3" key="1">
    <citation type="submission" date="2007-12" db="EMBL/GenBank/DDBJ databases">
        <title>Annotation of Entamoeba dispar SAW760.</title>
        <authorList>
            <person name="Lorenzi H."/>
            <person name="Inman J."/>
            <person name="Schobel S."/>
            <person name="Amedeo P."/>
            <person name="Caler E."/>
        </authorList>
    </citation>
    <scope>NUCLEOTIDE SEQUENCE [LARGE SCALE GENOMIC DNA]</scope>
    <source>
        <strain evidence="3">ATCC PRA-260 / SAW760</strain>
    </source>
</reference>
<dbReference type="AlphaFoldDB" id="B0EG26"/>
<dbReference type="Pfam" id="PF07651">
    <property type="entry name" value="ANTH"/>
    <property type="match status" value="1"/>
</dbReference>
<dbReference type="SUPFAM" id="SSF48464">
    <property type="entry name" value="ENTH/VHS domain"/>
    <property type="match status" value="1"/>
</dbReference>
<dbReference type="OMA" id="CIQDIFA"/>
<dbReference type="EMBL" id="DS549163">
    <property type="protein sequence ID" value="EDR26520.1"/>
    <property type="molecule type" value="Genomic_DNA"/>
</dbReference>
<name>B0EG26_ENTDS</name>
<dbReference type="OrthoDB" id="27134at2759"/>
<dbReference type="eggNOG" id="ENOG502REPR">
    <property type="taxonomic scope" value="Eukaryota"/>
</dbReference>
<dbReference type="KEGG" id="edi:EDI_200410"/>
<dbReference type="RefSeq" id="XP_001737207.1">
    <property type="nucleotide sequence ID" value="XM_001737155.1"/>
</dbReference>
<protein>
    <recommendedName>
        <fullName evidence="1">AP180 N-terminal homology (ANTH) domain-containing protein</fullName>
    </recommendedName>
</protein>
<dbReference type="VEuPathDB" id="AmoebaDB:EDI_200410"/>
<dbReference type="InterPro" id="IPR011417">
    <property type="entry name" value="ANTH_dom"/>
</dbReference>
<organism evidence="3">
    <name type="scientific">Entamoeba dispar (strain ATCC PRA-260 / SAW760)</name>
    <dbReference type="NCBI Taxonomy" id="370354"/>
    <lineage>
        <taxon>Eukaryota</taxon>
        <taxon>Amoebozoa</taxon>
        <taxon>Evosea</taxon>
        <taxon>Archamoebae</taxon>
        <taxon>Mastigamoebida</taxon>
        <taxon>Entamoebidae</taxon>
        <taxon>Entamoeba</taxon>
    </lineage>
</organism>
<dbReference type="InterPro" id="IPR008942">
    <property type="entry name" value="ENTH_VHS"/>
</dbReference>
<evidence type="ECO:0000313" key="3">
    <source>
        <dbReference type="Proteomes" id="UP000008076"/>
    </source>
</evidence>